<reference evidence="2" key="1">
    <citation type="journal article" date="2010" name="Science">
        <title>Plasticity of animal genome architecture unmasked by rapid evolution of a pelagic tunicate.</title>
        <authorList>
            <person name="Denoeud F."/>
            <person name="Henriet S."/>
            <person name="Mungpakdee S."/>
            <person name="Aury J.M."/>
            <person name="Da Silva C."/>
            <person name="Brinkmann H."/>
            <person name="Mikhaleva J."/>
            <person name="Olsen L.C."/>
            <person name="Jubin C."/>
            <person name="Canestro C."/>
            <person name="Bouquet J.M."/>
            <person name="Danks G."/>
            <person name="Poulain J."/>
            <person name="Campsteijn C."/>
            <person name="Adamski M."/>
            <person name="Cross I."/>
            <person name="Yadetie F."/>
            <person name="Muffato M."/>
            <person name="Louis A."/>
            <person name="Butcher S."/>
            <person name="Tsagkogeorga G."/>
            <person name="Konrad A."/>
            <person name="Singh S."/>
            <person name="Jensen M.F."/>
            <person name="Cong E.H."/>
            <person name="Eikeseth-Otteraa H."/>
            <person name="Noel B."/>
            <person name="Anthouard V."/>
            <person name="Porcel B.M."/>
            <person name="Kachouri-Lafond R."/>
            <person name="Nishino A."/>
            <person name="Ugolini M."/>
            <person name="Chourrout P."/>
            <person name="Nishida H."/>
            <person name="Aasland R."/>
            <person name="Huzurbazar S."/>
            <person name="Westhof E."/>
            <person name="Delsuc F."/>
            <person name="Lehrach H."/>
            <person name="Reinhardt R."/>
            <person name="Weissenbach J."/>
            <person name="Roy S.W."/>
            <person name="Artiguenave F."/>
            <person name="Postlethwait J.H."/>
            <person name="Manak J.R."/>
            <person name="Thompson E.M."/>
            <person name="Jaillon O."/>
            <person name="Du Pasquier L."/>
            <person name="Boudinot P."/>
            <person name="Liberles D.A."/>
            <person name="Volff J.N."/>
            <person name="Philippe H."/>
            <person name="Lenhard B."/>
            <person name="Roest Crollius H."/>
            <person name="Wincker P."/>
            <person name="Chourrout D."/>
        </authorList>
    </citation>
    <scope>NUCLEOTIDE SEQUENCE [LARGE SCALE GENOMIC DNA]</scope>
</reference>
<protein>
    <submittedName>
        <fullName evidence="2">Uncharacterized protein</fullName>
    </submittedName>
</protein>
<evidence type="ECO:0000256" key="1">
    <source>
        <dbReference type="SAM" id="MobiDB-lite"/>
    </source>
</evidence>
<name>E4XKD3_OIKDI</name>
<proteinExistence type="predicted"/>
<feature type="compositionally biased region" description="Acidic residues" evidence="1">
    <location>
        <begin position="47"/>
        <end position="63"/>
    </location>
</feature>
<organism evidence="2">
    <name type="scientific">Oikopleura dioica</name>
    <name type="common">Tunicate</name>
    <dbReference type="NCBI Taxonomy" id="34765"/>
    <lineage>
        <taxon>Eukaryota</taxon>
        <taxon>Metazoa</taxon>
        <taxon>Chordata</taxon>
        <taxon>Tunicata</taxon>
        <taxon>Appendicularia</taxon>
        <taxon>Copelata</taxon>
        <taxon>Oikopleuridae</taxon>
        <taxon>Oikopleura</taxon>
    </lineage>
</organism>
<gene>
    <name evidence="2" type="ORF">GSOID_T00013096001</name>
</gene>
<dbReference type="OrthoDB" id="10511713at2759"/>
<dbReference type="AlphaFoldDB" id="E4XKD3"/>
<sequence>MGSKCCKNSKAVEDAPEEENQEDVKTQVRESTPAPAEFKNAEKEADVEAEPEPEPEPEMAEPTEEPKAKDDHESTEVVGSEF</sequence>
<keyword evidence="3" id="KW-1185">Reference proteome</keyword>
<feature type="compositionally biased region" description="Basic and acidic residues" evidence="1">
    <location>
        <begin position="64"/>
        <end position="75"/>
    </location>
</feature>
<evidence type="ECO:0000313" key="2">
    <source>
        <dbReference type="EMBL" id="CBY24922.1"/>
    </source>
</evidence>
<dbReference type="EMBL" id="FN653064">
    <property type="protein sequence ID" value="CBY24922.1"/>
    <property type="molecule type" value="Genomic_DNA"/>
</dbReference>
<dbReference type="InParanoid" id="E4XKD3"/>
<feature type="region of interest" description="Disordered" evidence="1">
    <location>
        <begin position="1"/>
        <end position="82"/>
    </location>
</feature>
<dbReference type="Proteomes" id="UP000001307">
    <property type="component" value="Unassembled WGS sequence"/>
</dbReference>
<accession>E4XKD3</accession>
<evidence type="ECO:0000313" key="3">
    <source>
        <dbReference type="Proteomes" id="UP000001307"/>
    </source>
</evidence>